<organism evidence="12">
    <name type="scientific">Nitratidesulfovibrio vulgaris (strain DSM 19637 / Miyazaki F)</name>
    <name type="common">Desulfovibrio vulgaris</name>
    <dbReference type="NCBI Taxonomy" id="883"/>
    <lineage>
        <taxon>Bacteria</taxon>
        <taxon>Pseudomonadati</taxon>
        <taxon>Thermodesulfobacteriota</taxon>
        <taxon>Desulfovibrionia</taxon>
        <taxon>Desulfovibrionales</taxon>
        <taxon>Desulfovibrionaceae</taxon>
        <taxon>Nitratidesulfovibrio</taxon>
    </lineage>
</organism>
<dbReference type="PANTHER" id="PTHR43787">
    <property type="entry name" value="FEMO COFACTOR BIOSYNTHESIS PROTEIN NIFB-RELATED"/>
    <property type="match status" value="1"/>
</dbReference>
<dbReference type="HOGENOM" id="CLU_027639_0_1_7"/>
<dbReference type="CDD" id="cd01335">
    <property type="entry name" value="Radical_SAM"/>
    <property type="match status" value="1"/>
</dbReference>
<evidence type="ECO:0000256" key="1">
    <source>
        <dbReference type="ARBA" id="ARBA00001966"/>
    </source>
</evidence>
<dbReference type="eggNOG" id="COG0535">
    <property type="taxonomic scope" value="Bacteria"/>
</dbReference>
<evidence type="ECO:0000256" key="4">
    <source>
        <dbReference type="ARBA" id="ARBA00022485"/>
    </source>
</evidence>
<dbReference type="GO" id="GO:0016829">
    <property type="term" value="F:lyase activity"/>
    <property type="evidence" value="ECO:0007669"/>
    <property type="project" value="UniProtKB-KW"/>
</dbReference>
<dbReference type="SUPFAM" id="SSF102114">
    <property type="entry name" value="Radical SAM enzymes"/>
    <property type="match status" value="1"/>
</dbReference>
<evidence type="ECO:0000256" key="3">
    <source>
        <dbReference type="ARBA" id="ARBA00006804"/>
    </source>
</evidence>
<keyword evidence="7" id="KW-0408">Iron</keyword>
<evidence type="ECO:0000256" key="2">
    <source>
        <dbReference type="ARBA" id="ARBA00005155"/>
    </source>
</evidence>
<evidence type="ECO:0000259" key="11">
    <source>
        <dbReference type="PROSITE" id="PS51918"/>
    </source>
</evidence>
<dbReference type="Pfam" id="PF04055">
    <property type="entry name" value="Radical_SAM"/>
    <property type="match status" value="1"/>
</dbReference>
<evidence type="ECO:0000256" key="6">
    <source>
        <dbReference type="ARBA" id="ARBA00022723"/>
    </source>
</evidence>
<dbReference type="EMBL" id="CP001197">
    <property type="protein sequence ID" value="ACL09557.1"/>
    <property type="molecule type" value="Genomic_DNA"/>
</dbReference>
<dbReference type="GO" id="GO:0046872">
    <property type="term" value="F:metal ion binding"/>
    <property type="evidence" value="ECO:0007669"/>
    <property type="project" value="UniProtKB-KW"/>
</dbReference>
<evidence type="ECO:0000313" key="12">
    <source>
        <dbReference type="EMBL" id="ACL09557.1"/>
    </source>
</evidence>
<keyword evidence="4" id="KW-0004">4Fe-4S</keyword>
<evidence type="ECO:0000256" key="5">
    <source>
        <dbReference type="ARBA" id="ARBA00022691"/>
    </source>
</evidence>
<sequence>MSGAPHCMHTNGRPGGWLLLPVAPRSNARSRHGDRGGGTPCACGMSPASPAMLPHEALEHLRTVMESGAVVNTVGIAGPGDPFAVPHRTLETLHLVRAAYPHITLTVTTNGLGVASHAAALAELGVGHVTLLMDAVDPELVDTLYAWIRPGTRTLRPGEGAALLVDEQAVALAALVRAGIEVTVCVTVYPGINDSHVGDIAAAVKVLGASGIYVLPFVPADDTAGPVPAADEATMDAARNAAAAFLPVLDASARDGLPVARRTGPGCGEPVAVTAGSGLPLPGGNRPYVAVASSDGFDVDEHLGHARQFLVYGPTGPVAGSPDGSVADSMAGSMVGPVELLGVRPAPPAGSGDARWQALAAVLSDCAYLLVSSAGQRPVEYLAGKGLRVIQTEDNIEGLVDVLYGGGKKGKNRGKGRTV</sequence>
<dbReference type="AlphaFoldDB" id="B8DR79"/>
<comment type="cofactor">
    <cofactor evidence="1">
        <name>[4Fe-4S] cluster</name>
        <dbReference type="ChEBI" id="CHEBI:49883"/>
    </cofactor>
</comment>
<dbReference type="UniPathway" id="UPA00782"/>
<dbReference type="Gene3D" id="3.30.420.130">
    <property type="entry name" value="Dinitrogenase iron-molybdenum cofactor biosynthesis domain"/>
    <property type="match status" value="1"/>
</dbReference>
<dbReference type="KEGG" id="dvm:DvMF_2618"/>
<dbReference type="Gene3D" id="3.20.20.70">
    <property type="entry name" value="Aldolase class I"/>
    <property type="match status" value="1"/>
</dbReference>
<gene>
    <name evidence="12" type="ordered locus">DvMF_2618</name>
</gene>
<keyword evidence="9" id="KW-0535">Nitrogen fixation</keyword>
<dbReference type="InterPro" id="IPR013785">
    <property type="entry name" value="Aldolase_TIM"/>
</dbReference>
<dbReference type="OrthoDB" id="9785734at2"/>
<dbReference type="SUPFAM" id="SSF53146">
    <property type="entry name" value="Nitrogenase accessory factor-like"/>
    <property type="match status" value="1"/>
</dbReference>
<name>B8DR79_NITV9</name>
<evidence type="ECO:0000256" key="9">
    <source>
        <dbReference type="ARBA" id="ARBA00023231"/>
    </source>
</evidence>
<protein>
    <submittedName>
        <fullName evidence="12">Dinitrogenase iron-molybdenum cofactor biosynthesis protein</fullName>
    </submittedName>
</protein>
<evidence type="ECO:0000256" key="7">
    <source>
        <dbReference type="ARBA" id="ARBA00023004"/>
    </source>
</evidence>
<dbReference type="GO" id="GO:0051539">
    <property type="term" value="F:4 iron, 4 sulfur cluster binding"/>
    <property type="evidence" value="ECO:0007669"/>
    <property type="project" value="UniProtKB-KW"/>
</dbReference>
<dbReference type="PANTHER" id="PTHR43787:SF13">
    <property type="entry name" value="FEMO COFACTOR BIOSYNTHESIS PROTEIN NIFB"/>
    <property type="match status" value="1"/>
</dbReference>
<accession>B8DR79</accession>
<keyword evidence="8" id="KW-0411">Iron-sulfur</keyword>
<keyword evidence="10" id="KW-0456">Lyase</keyword>
<reference evidence="12" key="1">
    <citation type="submission" date="2008-10" db="EMBL/GenBank/DDBJ databases">
        <title>Complete sequence of Desulfovibrio vulgaris str. 'Miyazaki F'.</title>
        <authorList>
            <person name="Lucas S."/>
            <person name="Copeland A."/>
            <person name="Lapidus A."/>
            <person name="Glavina del Rio T."/>
            <person name="Dalin E."/>
            <person name="Tice H."/>
            <person name="Bruce D."/>
            <person name="Goodwin L."/>
            <person name="Pitluck S."/>
            <person name="Sims D."/>
            <person name="Brettin T."/>
            <person name="Detter J.C."/>
            <person name="Han C."/>
            <person name="Larimer F."/>
            <person name="Land M."/>
            <person name="Hauser L."/>
            <person name="Kyrpides N."/>
            <person name="Mikhailova N."/>
            <person name="Hazen T.C."/>
            <person name="Richardson P."/>
        </authorList>
    </citation>
    <scope>NUCLEOTIDE SEQUENCE</scope>
    <source>
        <strain evidence="12">Miyazaki F</strain>
    </source>
</reference>
<keyword evidence="6" id="KW-0479">Metal-binding</keyword>
<dbReference type="InterPro" id="IPR036105">
    <property type="entry name" value="DiNase_FeMo-co_biosyn_sf"/>
</dbReference>
<dbReference type="InterPro" id="IPR007197">
    <property type="entry name" value="rSAM"/>
</dbReference>
<evidence type="ECO:0000256" key="10">
    <source>
        <dbReference type="ARBA" id="ARBA00023239"/>
    </source>
</evidence>
<keyword evidence="5" id="KW-0949">S-adenosyl-L-methionine</keyword>
<dbReference type="PROSITE" id="PS51918">
    <property type="entry name" value="RADICAL_SAM"/>
    <property type="match status" value="1"/>
</dbReference>
<dbReference type="STRING" id="883.DvMF_2618"/>
<feature type="domain" description="Radical SAM core" evidence="11">
    <location>
        <begin position="20"/>
        <end position="258"/>
    </location>
</feature>
<dbReference type="InterPro" id="IPR058240">
    <property type="entry name" value="rSAM_sf"/>
</dbReference>
<comment type="similarity">
    <text evidence="3">Belongs to the radical SAM superfamily. NifB family.</text>
</comment>
<evidence type="ECO:0000256" key="8">
    <source>
        <dbReference type="ARBA" id="ARBA00023014"/>
    </source>
</evidence>
<comment type="pathway">
    <text evidence="2">Cofactor biosynthesis; Fe-Mo cofactor biosynthesis.</text>
</comment>
<proteinExistence type="inferred from homology"/>